<dbReference type="Pfam" id="PF09344">
    <property type="entry name" value="Cas_CT1975"/>
    <property type="match status" value="1"/>
</dbReference>
<accession>A0A1G6NGU4</accession>
<dbReference type="NCBIfam" id="TIGR01869">
    <property type="entry name" value="casC_Cse4"/>
    <property type="match status" value="1"/>
</dbReference>
<keyword evidence="2" id="KW-1185">Reference proteome</keyword>
<dbReference type="RefSeq" id="WP_090847853.1">
    <property type="nucleotide sequence ID" value="NZ_FMZL01000036.1"/>
</dbReference>
<protein>
    <submittedName>
        <fullName evidence="1">CRISPR system Cascade subunit CasC</fullName>
    </submittedName>
</protein>
<gene>
    <name evidence="1" type="ORF">SAMN04487824_1365</name>
</gene>
<evidence type="ECO:0000313" key="2">
    <source>
        <dbReference type="Proteomes" id="UP000198528"/>
    </source>
</evidence>
<dbReference type="STRING" id="604330.SAMN04489857_1171"/>
<sequence>MYLDIYAIQNVPPCDINRDDTGTPKTAIYGGYLRSRVSSQAWKHAMREEFAKTLDSKGLGVRTKHAVGLIADEIKSQRPDLADEAEGLASAILQVTGVKVEKSKRAGSEEGSAVSQYLIFIARSEVDKLARIAIDAHEAGEDISKPTKELKKKVSAAFHGTQALDIALFGRMLADAPDLNTDASSQVAHAISVDKVTQEYDYFTAVDDCAADDNAGAAMLDTIGFNSSTLYRYATVCLDSLSGQLGDAKATAEGARSFLSAFVRSMPTGKQNTFANRTLPSAVLVALRDDQPVNGVSAFEEPITPREGVSISHQAEDALARKLGEFAKAYGDAPVDAWWCALDGGTDALREFGGEVTLPEMLEKVGARVLDVVQAGEE</sequence>
<dbReference type="InterPro" id="IPR010148">
    <property type="entry name" value="CRISPR-assoc_prot_CT1975"/>
</dbReference>
<reference evidence="2" key="1">
    <citation type="submission" date="2016-10" db="EMBL/GenBank/DDBJ databases">
        <authorList>
            <person name="Varghese N."/>
            <person name="Submissions S."/>
        </authorList>
    </citation>
    <scope>NUCLEOTIDE SEQUENCE [LARGE SCALE GENOMIC DNA]</scope>
    <source>
        <strain evidence="2">DSM 22619</strain>
    </source>
</reference>
<dbReference type="EMBL" id="FMZL01000036">
    <property type="protein sequence ID" value="SDC67120.1"/>
    <property type="molecule type" value="Genomic_DNA"/>
</dbReference>
<dbReference type="AlphaFoldDB" id="A0A1G6NGU4"/>
<organism evidence="1 2">
    <name type="scientific">Parafannyhessea umbonata</name>
    <dbReference type="NCBI Taxonomy" id="604330"/>
    <lineage>
        <taxon>Bacteria</taxon>
        <taxon>Bacillati</taxon>
        <taxon>Actinomycetota</taxon>
        <taxon>Coriobacteriia</taxon>
        <taxon>Coriobacteriales</taxon>
        <taxon>Atopobiaceae</taxon>
        <taxon>Parafannyhessea</taxon>
    </lineage>
</organism>
<proteinExistence type="predicted"/>
<evidence type="ECO:0000313" key="1">
    <source>
        <dbReference type="EMBL" id="SDC67120.1"/>
    </source>
</evidence>
<name>A0A1G6NGU4_9ACTN</name>
<dbReference type="Proteomes" id="UP000198528">
    <property type="component" value="Unassembled WGS sequence"/>
</dbReference>